<dbReference type="SMART" id="SM00177">
    <property type="entry name" value="ARF"/>
    <property type="match status" value="1"/>
</dbReference>
<accession>A0ABR4Q1N6</accession>
<evidence type="ECO:0000256" key="2">
    <source>
        <dbReference type="ARBA" id="ARBA00023134"/>
    </source>
</evidence>
<evidence type="ECO:0000313" key="4">
    <source>
        <dbReference type="Proteomes" id="UP001651158"/>
    </source>
</evidence>
<dbReference type="EMBL" id="JAKROA010000017">
    <property type="protein sequence ID" value="KAL5103587.1"/>
    <property type="molecule type" value="Genomic_DNA"/>
</dbReference>
<reference evidence="3 4" key="1">
    <citation type="journal article" date="2022" name="Front. Cell. Infect. Microbiol.">
        <title>The Genomes of Two Strains of Taenia crassiceps the Animal Model for the Study of Human Cysticercosis.</title>
        <authorList>
            <person name="Bobes R.J."/>
            <person name="Estrada K."/>
            <person name="Rios-Valencia D.G."/>
            <person name="Calderon-Gallegos A."/>
            <person name="de la Torre P."/>
            <person name="Carrero J.C."/>
            <person name="Sanchez-Flores A."/>
            <person name="Laclette J.P."/>
        </authorList>
    </citation>
    <scope>NUCLEOTIDE SEQUENCE [LARGE SCALE GENOMIC DNA]</scope>
    <source>
        <strain evidence="3">WFUcys</strain>
    </source>
</reference>
<dbReference type="InterPro" id="IPR027417">
    <property type="entry name" value="P-loop_NTPase"/>
</dbReference>
<dbReference type="PANTHER" id="PTHR11711">
    <property type="entry name" value="ADP RIBOSYLATION FACTOR-RELATED"/>
    <property type="match status" value="1"/>
</dbReference>
<dbReference type="Proteomes" id="UP001651158">
    <property type="component" value="Unassembled WGS sequence"/>
</dbReference>
<evidence type="ECO:0000313" key="3">
    <source>
        <dbReference type="EMBL" id="KAL5103587.1"/>
    </source>
</evidence>
<keyword evidence="2" id="KW-0342">GTP-binding</keyword>
<dbReference type="SUPFAM" id="SSF52540">
    <property type="entry name" value="P-loop containing nucleoside triphosphate hydrolases"/>
    <property type="match status" value="1"/>
</dbReference>
<comment type="caution">
    <text evidence="3">The sequence shown here is derived from an EMBL/GenBank/DDBJ whole genome shotgun (WGS) entry which is preliminary data.</text>
</comment>
<organism evidence="3 4">
    <name type="scientific">Taenia crassiceps</name>
    <dbReference type="NCBI Taxonomy" id="6207"/>
    <lineage>
        <taxon>Eukaryota</taxon>
        <taxon>Metazoa</taxon>
        <taxon>Spiralia</taxon>
        <taxon>Lophotrochozoa</taxon>
        <taxon>Platyhelminthes</taxon>
        <taxon>Cestoda</taxon>
        <taxon>Eucestoda</taxon>
        <taxon>Cyclophyllidea</taxon>
        <taxon>Taeniidae</taxon>
        <taxon>Taenia</taxon>
    </lineage>
</organism>
<protein>
    <submittedName>
        <fullName evidence="3">ADP-ribosylation factor-like protein 1</fullName>
    </submittedName>
</protein>
<dbReference type="Pfam" id="PF00025">
    <property type="entry name" value="Arf"/>
    <property type="match status" value="1"/>
</dbReference>
<keyword evidence="1" id="KW-0547">Nucleotide-binding</keyword>
<evidence type="ECO:0000256" key="1">
    <source>
        <dbReference type="ARBA" id="ARBA00022741"/>
    </source>
</evidence>
<gene>
    <name evidence="3" type="ORF">TcWFU_007855</name>
</gene>
<dbReference type="Gene3D" id="3.40.50.300">
    <property type="entry name" value="P-loop containing nucleotide triphosphate hydrolases"/>
    <property type="match status" value="2"/>
</dbReference>
<dbReference type="InterPro" id="IPR006689">
    <property type="entry name" value="Small_GTPase_ARF/SAR"/>
</dbReference>
<sequence length="132" mass="14609">MGGIWSAFYRLFGSRERRILILGLDGAGKTTILYKLQVGEVVTTIPTIGFNVETVHYKNLKFQEEELKTAVLAVFANKQDIDGCMSVAQVASSLGLTSIKNRTYQIFKTSAVRGDGLTEAMDWLADTLNRQS</sequence>
<dbReference type="InterPro" id="IPR024156">
    <property type="entry name" value="Small_GTPase_ARF"/>
</dbReference>
<proteinExistence type="predicted"/>
<keyword evidence="4" id="KW-1185">Reference proteome</keyword>
<name>A0ABR4Q1N6_9CEST</name>